<protein>
    <recommendedName>
        <fullName evidence="10 14">Adenosine 5'-phosphosulfate reductase</fullName>
        <shortName evidence="14">APS reductase</shortName>
        <ecNumber evidence="9 14">1.8.4.10</ecNumber>
    </recommendedName>
    <alternativeName>
        <fullName evidence="12 14">5'-adenylylsulfate reductase</fullName>
    </alternativeName>
    <alternativeName>
        <fullName evidence="11 14">Thioredoxin-dependent 5'-adenylylsulfate reductase</fullName>
    </alternativeName>
</protein>
<comment type="similarity">
    <text evidence="1 14">Belongs to the PAPS reductase family. CysH subfamily.</text>
</comment>
<gene>
    <name evidence="14" type="primary">cysH</name>
    <name evidence="16" type="ORF">SanaruYs_01910</name>
</gene>
<dbReference type="GO" id="GO:0046872">
    <property type="term" value="F:metal ion binding"/>
    <property type="evidence" value="ECO:0007669"/>
    <property type="project" value="UniProtKB-KW"/>
</dbReference>
<dbReference type="NCBIfam" id="NF002537">
    <property type="entry name" value="PRK02090.1"/>
    <property type="match status" value="1"/>
</dbReference>
<dbReference type="InterPro" id="IPR014729">
    <property type="entry name" value="Rossmann-like_a/b/a_fold"/>
</dbReference>
<evidence type="ECO:0000256" key="7">
    <source>
        <dbReference type="ARBA" id="ARBA00024298"/>
    </source>
</evidence>
<keyword evidence="2 14" id="KW-0963">Cytoplasm</keyword>
<evidence type="ECO:0000256" key="4">
    <source>
        <dbReference type="ARBA" id="ARBA00023002"/>
    </source>
</evidence>
<dbReference type="GO" id="GO:0005737">
    <property type="term" value="C:cytoplasm"/>
    <property type="evidence" value="ECO:0007669"/>
    <property type="project" value="UniProtKB-SubCell"/>
</dbReference>
<dbReference type="GO" id="GO:0043866">
    <property type="term" value="F:adenylyl-sulfate reductase (thioredoxin) activity"/>
    <property type="evidence" value="ECO:0007669"/>
    <property type="project" value="UniProtKB-EC"/>
</dbReference>
<dbReference type="PANTHER" id="PTHR46482">
    <property type="entry name" value="5'-ADENYLYLSULFATE REDUCTASE 3, CHLOROPLASTIC"/>
    <property type="match status" value="1"/>
</dbReference>
<dbReference type="NCBIfam" id="TIGR02055">
    <property type="entry name" value="APS_reductase"/>
    <property type="match status" value="1"/>
</dbReference>
<feature type="binding site" evidence="14">
    <location>
        <position position="198"/>
    </location>
    <ligand>
        <name>[4Fe-4S] cluster</name>
        <dbReference type="ChEBI" id="CHEBI:49883"/>
    </ligand>
</feature>
<dbReference type="Gene3D" id="3.40.50.620">
    <property type="entry name" value="HUPs"/>
    <property type="match status" value="1"/>
</dbReference>
<dbReference type="RefSeq" id="WP_127120637.1">
    <property type="nucleotide sequence ID" value="NZ_BHXQ01000001.1"/>
</dbReference>
<reference evidence="16 17" key="1">
    <citation type="submission" date="2018-11" db="EMBL/GenBank/DDBJ databases">
        <title>Chryseotalea sanarue gen. nov., sp., nov., a member of the family Cytophagaceae, isolated from a brackish lake in Hamamatsu Japan.</title>
        <authorList>
            <person name="Maejima Y."/>
            <person name="Iino T."/>
            <person name="Muraguchi Y."/>
            <person name="Fukuda K."/>
            <person name="Ohkuma M."/>
            <person name="Moriuchi R."/>
            <person name="Dohra H."/>
            <person name="Kimbara K."/>
            <person name="Shintani M."/>
        </authorList>
    </citation>
    <scope>NUCLEOTIDE SEQUENCE [LARGE SCALE GENOMIC DNA]</scope>
    <source>
        <strain evidence="16 17">Ys</strain>
    </source>
</reference>
<dbReference type="GO" id="GO:0051539">
    <property type="term" value="F:4 iron, 4 sulfur cluster binding"/>
    <property type="evidence" value="ECO:0007669"/>
    <property type="project" value="UniProtKB-UniRule"/>
</dbReference>
<dbReference type="InterPro" id="IPR011798">
    <property type="entry name" value="APS_reductase"/>
</dbReference>
<dbReference type="InterPro" id="IPR004511">
    <property type="entry name" value="PAPS/APS_Rdtase"/>
</dbReference>
<comment type="subcellular location">
    <subcellularLocation>
        <location evidence="14">Cytoplasm</location>
    </subcellularLocation>
</comment>
<evidence type="ECO:0000256" key="9">
    <source>
        <dbReference type="ARBA" id="ARBA00024386"/>
    </source>
</evidence>
<dbReference type="EC" id="1.8.4.10" evidence="9 14"/>
<comment type="caution">
    <text evidence="16">The sequence shown here is derived from an EMBL/GenBank/DDBJ whole genome shotgun (WGS) entry which is preliminary data.</text>
</comment>
<organism evidence="16 17">
    <name type="scientific">Chryseotalea sanaruensis</name>
    <dbReference type="NCBI Taxonomy" id="2482724"/>
    <lineage>
        <taxon>Bacteria</taxon>
        <taxon>Pseudomonadati</taxon>
        <taxon>Bacteroidota</taxon>
        <taxon>Cytophagia</taxon>
        <taxon>Cytophagales</taxon>
        <taxon>Chryseotaleaceae</taxon>
        <taxon>Chryseotalea</taxon>
    </lineage>
</organism>
<dbReference type="Pfam" id="PF01507">
    <property type="entry name" value="PAPS_reduct"/>
    <property type="match status" value="1"/>
</dbReference>
<dbReference type="EMBL" id="BHXQ01000001">
    <property type="protein sequence ID" value="GCC49976.1"/>
    <property type="molecule type" value="Genomic_DNA"/>
</dbReference>
<evidence type="ECO:0000256" key="12">
    <source>
        <dbReference type="ARBA" id="ARBA00032041"/>
    </source>
</evidence>
<dbReference type="PIRSF" id="PIRSF000857">
    <property type="entry name" value="PAPS_reductase"/>
    <property type="match status" value="1"/>
</dbReference>
<evidence type="ECO:0000256" key="8">
    <source>
        <dbReference type="ARBA" id="ARBA00024327"/>
    </source>
</evidence>
<evidence type="ECO:0000313" key="16">
    <source>
        <dbReference type="EMBL" id="GCC49976.1"/>
    </source>
</evidence>
<evidence type="ECO:0000256" key="6">
    <source>
        <dbReference type="ARBA" id="ARBA00023014"/>
    </source>
</evidence>
<comment type="cofactor">
    <cofactor evidence="14">
        <name>[4Fe-4S] cluster</name>
        <dbReference type="ChEBI" id="CHEBI:49883"/>
    </cofactor>
    <text evidence="14">Binds 1 [4Fe-4S] cluster per subunit.</text>
</comment>
<dbReference type="GO" id="GO:0004604">
    <property type="term" value="F:phosphoadenylyl-sulfate reductase (thioredoxin) activity"/>
    <property type="evidence" value="ECO:0007669"/>
    <property type="project" value="UniProtKB-UniRule"/>
</dbReference>
<dbReference type="CDD" id="cd23945">
    <property type="entry name" value="PAPS_reductase"/>
    <property type="match status" value="1"/>
</dbReference>
<keyword evidence="6 14" id="KW-0411">Iron-sulfur</keyword>
<feature type="binding site" evidence="14">
    <location>
        <position position="116"/>
    </location>
    <ligand>
        <name>[4Fe-4S] cluster</name>
        <dbReference type="ChEBI" id="CHEBI:49883"/>
    </ligand>
</feature>
<proteinExistence type="inferred from homology"/>
<comment type="pathway">
    <text evidence="8 14">Sulfur metabolism; hydrogen sulfide biosynthesis; sulfite from sulfate.</text>
</comment>
<keyword evidence="4 14" id="KW-0560">Oxidoreductase</keyword>
<evidence type="ECO:0000256" key="1">
    <source>
        <dbReference type="ARBA" id="ARBA00009732"/>
    </source>
</evidence>
<dbReference type="OrthoDB" id="9794018at2"/>
<feature type="binding site" evidence="14">
    <location>
        <position position="201"/>
    </location>
    <ligand>
        <name>[4Fe-4S] cluster</name>
        <dbReference type="ChEBI" id="CHEBI:49883"/>
    </ligand>
</feature>
<feature type="binding site" evidence="14">
    <location>
        <position position="115"/>
    </location>
    <ligand>
        <name>[4Fe-4S] cluster</name>
        <dbReference type="ChEBI" id="CHEBI:49883"/>
    </ligand>
</feature>
<dbReference type="GO" id="GO:0019344">
    <property type="term" value="P:cysteine biosynthetic process"/>
    <property type="evidence" value="ECO:0007669"/>
    <property type="project" value="InterPro"/>
</dbReference>
<name>A0A401U5B5_9BACT</name>
<evidence type="ECO:0000256" key="13">
    <source>
        <dbReference type="ARBA" id="ARBA00048441"/>
    </source>
</evidence>
<evidence type="ECO:0000256" key="2">
    <source>
        <dbReference type="ARBA" id="ARBA00022490"/>
    </source>
</evidence>
<dbReference type="GO" id="GO:0019379">
    <property type="term" value="P:sulfate assimilation, phosphoadenylyl sulfate reduction by phosphoadenylyl-sulfate reductase (thioredoxin)"/>
    <property type="evidence" value="ECO:0007669"/>
    <property type="project" value="UniProtKB-UniRule"/>
</dbReference>
<dbReference type="PANTHER" id="PTHR46482:SF9">
    <property type="entry name" value="5'-ADENYLYLSULFATE REDUCTASE 1, CHLOROPLASTIC"/>
    <property type="match status" value="1"/>
</dbReference>
<comment type="catalytic activity">
    <reaction evidence="13 14">
        <text>[thioredoxin]-disulfide + sulfite + AMP + 2 H(+) = adenosine 5'-phosphosulfate + [thioredoxin]-dithiol</text>
        <dbReference type="Rhea" id="RHEA:21976"/>
        <dbReference type="Rhea" id="RHEA-COMP:10698"/>
        <dbReference type="Rhea" id="RHEA-COMP:10700"/>
        <dbReference type="ChEBI" id="CHEBI:15378"/>
        <dbReference type="ChEBI" id="CHEBI:17359"/>
        <dbReference type="ChEBI" id="CHEBI:29950"/>
        <dbReference type="ChEBI" id="CHEBI:50058"/>
        <dbReference type="ChEBI" id="CHEBI:58243"/>
        <dbReference type="ChEBI" id="CHEBI:456215"/>
        <dbReference type="EC" id="1.8.4.10"/>
    </reaction>
</comment>
<comment type="function">
    <text evidence="7 14">Catalyzes the formation of sulfite from adenosine 5'-phosphosulfate (APS) using thioredoxin as an electron donor.</text>
</comment>
<dbReference type="HAMAP" id="MF_00063">
    <property type="entry name" value="CysH"/>
    <property type="match status" value="1"/>
</dbReference>
<evidence type="ECO:0000313" key="17">
    <source>
        <dbReference type="Proteomes" id="UP000288227"/>
    </source>
</evidence>
<evidence type="ECO:0000259" key="15">
    <source>
        <dbReference type="Pfam" id="PF01507"/>
    </source>
</evidence>
<dbReference type="SUPFAM" id="SSF52402">
    <property type="entry name" value="Adenine nucleotide alpha hydrolases-like"/>
    <property type="match status" value="1"/>
</dbReference>
<dbReference type="Proteomes" id="UP000288227">
    <property type="component" value="Unassembled WGS sequence"/>
</dbReference>
<dbReference type="InterPro" id="IPR002500">
    <property type="entry name" value="PAPS_reduct_dom"/>
</dbReference>
<keyword evidence="3 14" id="KW-0479">Metal-binding</keyword>
<dbReference type="AlphaFoldDB" id="A0A401U5B5"/>
<evidence type="ECO:0000256" key="3">
    <source>
        <dbReference type="ARBA" id="ARBA00022723"/>
    </source>
</evidence>
<evidence type="ECO:0000256" key="10">
    <source>
        <dbReference type="ARBA" id="ARBA00029514"/>
    </source>
</evidence>
<evidence type="ECO:0000256" key="5">
    <source>
        <dbReference type="ARBA" id="ARBA00023004"/>
    </source>
</evidence>
<dbReference type="GO" id="GO:0070814">
    <property type="term" value="P:hydrogen sulfide biosynthetic process"/>
    <property type="evidence" value="ECO:0007669"/>
    <property type="project" value="UniProtKB-UniRule"/>
</dbReference>
<feature type="domain" description="Phosphoadenosine phosphosulphate reductase" evidence="15">
    <location>
        <begin position="29"/>
        <end position="204"/>
    </location>
</feature>
<keyword evidence="17" id="KW-1185">Reference proteome</keyword>
<evidence type="ECO:0000256" key="14">
    <source>
        <dbReference type="HAMAP-Rule" id="MF_00063"/>
    </source>
</evidence>
<feature type="active site" description="Nucleophile; cysteine thiosulfonate intermediate" evidence="14">
    <location>
        <position position="225"/>
    </location>
</feature>
<evidence type="ECO:0000256" key="11">
    <source>
        <dbReference type="ARBA" id="ARBA00030894"/>
    </source>
</evidence>
<keyword evidence="5 14" id="KW-0408">Iron</keyword>
<accession>A0A401U5B5</accession>
<sequence length="238" mass="27292">MYTTGELSHELEQKSPHDGLRWLSQHLDQIAFSTALGEEDQVITHLIAKEKLPIRIFTLDTGRLFTESYDLLDLTQKNYQVDIEVYFPQASAVEKYVQESGVNGFYDSVEKRKACCNVRKVEPLKRALQNTKVWITGLRSAQSENRQAMQKVSYDSAMQVIKYNPLLDWTDEEMRAYIEVHNIPVNPLHKKGFLSIGCAPCTRALLPGEPIRAGRWWWEGTAKECGLHETKVLHNNTV</sequence>